<dbReference type="FunFam" id="3.30.500.10:FF:000001">
    <property type="entry name" value="H-2 class I histocompatibility antigen, alpha chain"/>
    <property type="match status" value="1"/>
</dbReference>
<organism evidence="14 15">
    <name type="scientific">Naja naja</name>
    <name type="common">Indian cobra</name>
    <dbReference type="NCBI Taxonomy" id="35670"/>
    <lineage>
        <taxon>Eukaryota</taxon>
        <taxon>Metazoa</taxon>
        <taxon>Chordata</taxon>
        <taxon>Craniata</taxon>
        <taxon>Vertebrata</taxon>
        <taxon>Euteleostomi</taxon>
        <taxon>Lepidosauria</taxon>
        <taxon>Squamata</taxon>
        <taxon>Bifurcata</taxon>
        <taxon>Unidentata</taxon>
        <taxon>Episquamata</taxon>
        <taxon>Toxicofera</taxon>
        <taxon>Serpentes</taxon>
        <taxon>Colubroidea</taxon>
        <taxon>Elapidae</taxon>
        <taxon>Elapinae</taxon>
        <taxon>Naja</taxon>
    </lineage>
</organism>
<keyword evidence="9" id="KW-0325">Glycoprotein</keyword>
<dbReference type="PANTHER" id="PTHR16675">
    <property type="entry name" value="MHC CLASS I-RELATED"/>
    <property type="match status" value="1"/>
</dbReference>
<reference evidence="14" key="2">
    <citation type="submission" date="2025-09" db="UniProtKB">
        <authorList>
            <consortium name="Ensembl"/>
        </authorList>
    </citation>
    <scope>IDENTIFICATION</scope>
</reference>
<keyword evidence="4 12" id="KW-0732">Signal</keyword>
<evidence type="ECO:0000256" key="3">
    <source>
        <dbReference type="ARBA" id="ARBA00022692"/>
    </source>
</evidence>
<evidence type="ECO:0000256" key="8">
    <source>
        <dbReference type="ARBA" id="ARBA00023157"/>
    </source>
</evidence>
<proteinExistence type="inferred from homology"/>
<dbReference type="InterPro" id="IPR003597">
    <property type="entry name" value="Ig_C1-set"/>
</dbReference>
<evidence type="ECO:0000256" key="4">
    <source>
        <dbReference type="ARBA" id="ARBA00022729"/>
    </source>
</evidence>
<keyword evidence="7 11" id="KW-0472">Membrane</keyword>
<name>A0A8C6XF27_NAJNA</name>
<dbReference type="InterPro" id="IPR003006">
    <property type="entry name" value="Ig/MHC_CS"/>
</dbReference>
<feature type="domain" description="Ig-like" evidence="13">
    <location>
        <begin position="208"/>
        <end position="297"/>
    </location>
</feature>
<keyword evidence="15" id="KW-1185">Reference proteome</keyword>
<keyword evidence="3 11" id="KW-0812">Transmembrane</keyword>
<dbReference type="InterPro" id="IPR007110">
    <property type="entry name" value="Ig-like_dom"/>
</dbReference>
<dbReference type="InterPro" id="IPR001039">
    <property type="entry name" value="MHC_I_a_a1/a2"/>
</dbReference>
<keyword evidence="5" id="KW-0391">Immunity</keyword>
<keyword evidence="2" id="KW-0490">MHC I</keyword>
<dbReference type="InterPro" id="IPR011161">
    <property type="entry name" value="MHC_I-like_Ag-recog"/>
</dbReference>
<dbReference type="GO" id="GO:0009897">
    <property type="term" value="C:external side of plasma membrane"/>
    <property type="evidence" value="ECO:0007669"/>
    <property type="project" value="TreeGrafter"/>
</dbReference>
<evidence type="ECO:0000313" key="14">
    <source>
        <dbReference type="Ensembl" id="ENSNNAP00000012882.1"/>
    </source>
</evidence>
<dbReference type="InterPro" id="IPR036179">
    <property type="entry name" value="Ig-like_dom_sf"/>
</dbReference>
<comment type="similarity">
    <text evidence="10">Belongs to the MHC class I family.</text>
</comment>
<sequence>MELFWAPLELLALLLLEGCSGSSQHSLHYQYVVVSEPSEGLPQFFTMGYLDDQLITYYDSQKNKKIPKVSWMSEVDKEDPEYWKDGSRILEATKRVLQEDLRKIQKRYHQDGGLHTWQTTYGCELRGNSSIRGYSQYGYDGKTFLTFNKETLSWGASDPQAQITKRNWDANLQWSQRNKFYLEEECIEWLKKYLSYRTKEMLPRTETPVVTVSSKMEAKDGMETHVCRLDGFYPREIDASWTRDGEVWLEGTFHGSLAPNADGTYHYWLSIQIDPKERGHYRCHVEHDGLQEPLDLAINEPTSSKSNVGLIIIGCVVAALVLVGVIAGILVFFKKHQDGYKAATTSDKGSNSSDWIAISGFSQCRKMEHETDCTFPPVIIAPPITAHIL</sequence>
<dbReference type="Gene3D" id="3.30.500.10">
    <property type="entry name" value="MHC class I-like antigen recognition-like"/>
    <property type="match status" value="1"/>
</dbReference>
<dbReference type="GO" id="GO:0042612">
    <property type="term" value="C:MHC class I protein complex"/>
    <property type="evidence" value="ECO:0007669"/>
    <property type="project" value="UniProtKB-KW"/>
</dbReference>
<dbReference type="SMART" id="SM00407">
    <property type="entry name" value="IGc1"/>
    <property type="match status" value="1"/>
</dbReference>
<dbReference type="Ensembl" id="ENSNNAT00000013481.1">
    <property type="protein sequence ID" value="ENSNNAP00000012882.1"/>
    <property type="gene ID" value="ENSNNAG00000008682.1"/>
</dbReference>
<feature type="chain" id="PRO_5034398515" description="Ig-like domain-containing protein" evidence="12">
    <location>
        <begin position="22"/>
        <end position="389"/>
    </location>
</feature>
<evidence type="ECO:0000256" key="1">
    <source>
        <dbReference type="ARBA" id="ARBA00004479"/>
    </source>
</evidence>
<dbReference type="PANTHER" id="PTHR16675:SF242">
    <property type="entry name" value="MAJOR HISTOCOMPATIBILITY COMPLEX CLASS I-RELATED GENE PROTEIN"/>
    <property type="match status" value="1"/>
</dbReference>
<reference evidence="14" key="1">
    <citation type="submission" date="2025-08" db="UniProtKB">
        <authorList>
            <consortium name="Ensembl"/>
        </authorList>
    </citation>
    <scope>IDENTIFICATION</scope>
</reference>
<protein>
    <recommendedName>
        <fullName evidence="13">Ig-like domain-containing protein</fullName>
    </recommendedName>
</protein>
<keyword evidence="8" id="KW-1015">Disulfide bond</keyword>
<feature type="transmembrane region" description="Helical" evidence="11">
    <location>
        <begin position="308"/>
        <end position="333"/>
    </location>
</feature>
<dbReference type="PROSITE" id="PS50835">
    <property type="entry name" value="IG_LIKE"/>
    <property type="match status" value="1"/>
</dbReference>
<dbReference type="PROSITE" id="PS00290">
    <property type="entry name" value="IG_MHC"/>
    <property type="match status" value="1"/>
</dbReference>
<dbReference type="GO" id="GO:0005615">
    <property type="term" value="C:extracellular space"/>
    <property type="evidence" value="ECO:0007669"/>
    <property type="project" value="TreeGrafter"/>
</dbReference>
<dbReference type="SUPFAM" id="SSF54452">
    <property type="entry name" value="MHC antigen-recognition domain"/>
    <property type="match status" value="1"/>
</dbReference>
<dbReference type="GO" id="GO:0006955">
    <property type="term" value="P:immune response"/>
    <property type="evidence" value="ECO:0007669"/>
    <property type="project" value="TreeGrafter"/>
</dbReference>
<dbReference type="Pfam" id="PF07654">
    <property type="entry name" value="C1-set"/>
    <property type="match status" value="1"/>
</dbReference>
<feature type="signal peptide" evidence="12">
    <location>
        <begin position="1"/>
        <end position="21"/>
    </location>
</feature>
<evidence type="ECO:0000256" key="12">
    <source>
        <dbReference type="SAM" id="SignalP"/>
    </source>
</evidence>
<dbReference type="Gene3D" id="2.60.40.10">
    <property type="entry name" value="Immunoglobulins"/>
    <property type="match status" value="1"/>
</dbReference>
<evidence type="ECO:0000256" key="9">
    <source>
        <dbReference type="ARBA" id="ARBA00023180"/>
    </source>
</evidence>
<accession>A0A8C6XF27</accession>
<evidence type="ECO:0000256" key="2">
    <source>
        <dbReference type="ARBA" id="ARBA00022451"/>
    </source>
</evidence>
<dbReference type="GO" id="GO:0002474">
    <property type="term" value="P:antigen processing and presentation of peptide antigen via MHC class I"/>
    <property type="evidence" value="ECO:0007669"/>
    <property type="project" value="UniProtKB-KW"/>
</dbReference>
<dbReference type="SUPFAM" id="SSF48726">
    <property type="entry name" value="Immunoglobulin"/>
    <property type="match status" value="1"/>
</dbReference>
<evidence type="ECO:0000256" key="10">
    <source>
        <dbReference type="RuleBase" id="RU004439"/>
    </source>
</evidence>
<dbReference type="PRINTS" id="PR01638">
    <property type="entry name" value="MHCCLASSI"/>
</dbReference>
<dbReference type="GeneTree" id="ENSGT01150000286995"/>
<dbReference type="InterPro" id="IPR013783">
    <property type="entry name" value="Ig-like_fold"/>
</dbReference>
<dbReference type="OMA" id="LENICMA"/>
<dbReference type="Proteomes" id="UP000694559">
    <property type="component" value="Unplaced"/>
</dbReference>
<dbReference type="AlphaFoldDB" id="A0A8C6XF27"/>
<evidence type="ECO:0000256" key="7">
    <source>
        <dbReference type="ARBA" id="ARBA00023136"/>
    </source>
</evidence>
<evidence type="ECO:0000313" key="15">
    <source>
        <dbReference type="Proteomes" id="UP000694559"/>
    </source>
</evidence>
<dbReference type="OrthoDB" id="8936120at2759"/>
<dbReference type="InterPro" id="IPR050208">
    <property type="entry name" value="MHC_class-I_related"/>
</dbReference>
<keyword evidence="6 11" id="KW-1133">Transmembrane helix</keyword>
<dbReference type="InterPro" id="IPR011162">
    <property type="entry name" value="MHC_I/II-like_Ag-recog"/>
</dbReference>
<evidence type="ECO:0000256" key="5">
    <source>
        <dbReference type="ARBA" id="ARBA00022859"/>
    </source>
</evidence>
<evidence type="ECO:0000259" key="13">
    <source>
        <dbReference type="PROSITE" id="PS50835"/>
    </source>
</evidence>
<evidence type="ECO:0000256" key="11">
    <source>
        <dbReference type="SAM" id="Phobius"/>
    </source>
</evidence>
<comment type="subcellular location">
    <subcellularLocation>
        <location evidence="1">Membrane</location>
        <topology evidence="1">Single-pass type I membrane protein</topology>
    </subcellularLocation>
</comment>
<dbReference type="InterPro" id="IPR037055">
    <property type="entry name" value="MHC_I-like_Ag-recog_sf"/>
</dbReference>
<evidence type="ECO:0000256" key="6">
    <source>
        <dbReference type="ARBA" id="ARBA00022989"/>
    </source>
</evidence>
<dbReference type="Pfam" id="PF00129">
    <property type="entry name" value="MHC_I"/>
    <property type="match status" value="1"/>
</dbReference>
<dbReference type="FunFam" id="2.60.40.10:FF:000204">
    <property type="entry name" value="Major histocompatibility complex, class I-related protein"/>
    <property type="match status" value="1"/>
</dbReference>